<proteinExistence type="inferred from homology"/>
<name>A0A0E0D236_9ORYZ</name>
<dbReference type="InterPro" id="IPR029045">
    <property type="entry name" value="ClpP/crotonase-like_dom_sf"/>
</dbReference>
<dbReference type="GO" id="GO:0006508">
    <property type="term" value="P:proteolysis"/>
    <property type="evidence" value="ECO:0007669"/>
    <property type="project" value="UniProtKB-KW"/>
</dbReference>
<feature type="compositionally biased region" description="Basic and acidic residues" evidence="8">
    <location>
        <begin position="153"/>
        <end position="165"/>
    </location>
</feature>
<reference evidence="9" key="2">
    <citation type="submission" date="2018-05" db="EMBL/GenBank/DDBJ databases">
        <title>OmerRS3 (Oryza meridionalis Reference Sequence Version 3).</title>
        <authorList>
            <person name="Zhang J."/>
            <person name="Kudrna D."/>
            <person name="Lee S."/>
            <person name="Talag J."/>
            <person name="Welchert J."/>
            <person name="Wing R.A."/>
        </authorList>
    </citation>
    <scope>NUCLEOTIDE SEQUENCE [LARGE SCALE GENOMIC DNA]</scope>
    <source>
        <strain evidence="9">cv. OR44</strain>
    </source>
</reference>
<dbReference type="CDD" id="cd07017">
    <property type="entry name" value="S14_ClpP_2"/>
    <property type="match status" value="1"/>
</dbReference>
<evidence type="ECO:0000256" key="2">
    <source>
        <dbReference type="ARBA" id="ARBA00013230"/>
    </source>
</evidence>
<dbReference type="SUPFAM" id="SSF52096">
    <property type="entry name" value="ClpP/crotonase"/>
    <property type="match status" value="1"/>
</dbReference>
<evidence type="ECO:0000256" key="4">
    <source>
        <dbReference type="ARBA" id="ARBA00022801"/>
    </source>
</evidence>
<dbReference type="InterPro" id="IPR010608">
    <property type="entry name" value="DUF1195"/>
</dbReference>
<evidence type="ECO:0000313" key="9">
    <source>
        <dbReference type="EnsemblPlants" id="OMERI03G19390.2"/>
    </source>
</evidence>
<feature type="compositionally biased region" description="Pro residues" evidence="8">
    <location>
        <begin position="211"/>
        <end position="221"/>
    </location>
</feature>
<evidence type="ECO:0000256" key="7">
    <source>
        <dbReference type="PROSITE-ProRule" id="PRU10086"/>
    </source>
</evidence>
<dbReference type="InterPro" id="IPR001907">
    <property type="entry name" value="ClpP"/>
</dbReference>
<dbReference type="GO" id="GO:0004252">
    <property type="term" value="F:serine-type endopeptidase activity"/>
    <property type="evidence" value="ECO:0007669"/>
    <property type="project" value="UniProtKB-EC"/>
</dbReference>
<dbReference type="InterPro" id="IPR023562">
    <property type="entry name" value="ClpP/TepA"/>
</dbReference>
<feature type="compositionally biased region" description="Low complexity" evidence="8">
    <location>
        <begin position="181"/>
        <end position="203"/>
    </location>
</feature>
<dbReference type="PROSITE" id="PS00382">
    <property type="entry name" value="CLP_PROTEASE_HIS"/>
    <property type="match status" value="1"/>
</dbReference>
<dbReference type="PRINTS" id="PR00127">
    <property type="entry name" value="CLPPROTEASEP"/>
</dbReference>
<evidence type="ECO:0000256" key="8">
    <source>
        <dbReference type="SAM" id="MobiDB-lite"/>
    </source>
</evidence>
<organism evidence="9">
    <name type="scientific">Oryza meridionalis</name>
    <dbReference type="NCBI Taxonomy" id="40149"/>
    <lineage>
        <taxon>Eukaryota</taxon>
        <taxon>Viridiplantae</taxon>
        <taxon>Streptophyta</taxon>
        <taxon>Embryophyta</taxon>
        <taxon>Tracheophyta</taxon>
        <taxon>Spermatophyta</taxon>
        <taxon>Magnoliopsida</taxon>
        <taxon>Liliopsida</taxon>
        <taxon>Poales</taxon>
        <taxon>Poaceae</taxon>
        <taxon>BOP clade</taxon>
        <taxon>Oryzoideae</taxon>
        <taxon>Oryzeae</taxon>
        <taxon>Oryzinae</taxon>
        <taxon>Oryza</taxon>
    </lineage>
</organism>
<dbReference type="EC" id="3.4.21.92" evidence="2 7"/>
<keyword evidence="5" id="KW-0720">Serine protease</keyword>
<dbReference type="Pfam" id="PF00574">
    <property type="entry name" value="CLP_protease"/>
    <property type="match status" value="1"/>
</dbReference>
<dbReference type="Proteomes" id="UP000008021">
    <property type="component" value="Chromosome 3"/>
</dbReference>
<evidence type="ECO:0000256" key="6">
    <source>
        <dbReference type="ARBA" id="ARBA00034021"/>
    </source>
</evidence>
<keyword evidence="3" id="KW-0645">Protease</keyword>
<accession>A0A0E0D236</accession>
<keyword evidence="4" id="KW-0378">Hydrolase</keyword>
<comment type="catalytic activity">
    <reaction evidence="6 7">
        <text>Hydrolysis of proteins to small peptides in the presence of ATP and magnesium. alpha-casein is the usual test substrate. In the absence of ATP, only oligopeptides shorter than five residues are hydrolyzed (such as succinyl-Leu-Tyr-|-NHMec, and Leu-Tyr-Leu-|-Tyr-Trp, in which cleavage of the -Tyr-|-Leu- and -Tyr-|-Trp bonds also occurs).</text>
        <dbReference type="EC" id="3.4.21.92"/>
    </reaction>
</comment>
<evidence type="ECO:0000313" key="10">
    <source>
        <dbReference type="Proteomes" id="UP000008021"/>
    </source>
</evidence>
<dbReference type="AlphaFoldDB" id="A0A0E0D236"/>
<keyword evidence="10" id="KW-1185">Reference proteome</keyword>
<dbReference type="Gramene" id="OMERI03G19390.2">
    <property type="protein sequence ID" value="OMERI03G19390.2"/>
    <property type="gene ID" value="OMERI03G19390"/>
</dbReference>
<evidence type="ECO:0000256" key="3">
    <source>
        <dbReference type="ARBA" id="ARBA00022670"/>
    </source>
</evidence>
<sequence length="390" mass="42811">MKALSAADSAASPATKITIPYSAAAGAGEAGPPFGKGRYKVWALAAIALLALWSMSAASASLRWSSGRFLLAATASEDLDAPLLDDLDSLEMEEREKLVGRMWDMYTRTGDEVRLPRFWQEAFEAAYEELAGDDMQVRDAAISEIARMSAHRLELEQPVNEEEKTVNTSSNEHGSPKLKNSLPVSPRLGSSLPSSSSASNGAHGHLHPARPPRLPDPPPLPQAERSQIRRGSPRSTICTTWYFFKVEREDTLSFFSEIYLNCPGGSLYSILAIYDCMSWIKPKVGTVCFGVVASQAAIILAGGEKGMRYAMPNARVMIHQPQGGSEGNVEEVRRQVGETIYARDKVDKMFAAFTGQTLDMVQQWTERDRFMSSSEAMDFGLVDALLETRY</sequence>
<dbReference type="InterPro" id="IPR033135">
    <property type="entry name" value="ClpP_His_AS"/>
</dbReference>
<feature type="region of interest" description="Disordered" evidence="8">
    <location>
        <begin position="153"/>
        <end position="232"/>
    </location>
</feature>
<protein>
    <recommendedName>
        <fullName evidence="2 7">Endopeptidase Clp</fullName>
        <ecNumber evidence="2 7">3.4.21.92</ecNumber>
    </recommendedName>
</protein>
<dbReference type="EnsemblPlants" id="OMERI03G19390.2">
    <property type="protein sequence ID" value="OMERI03G19390.2"/>
    <property type="gene ID" value="OMERI03G19390"/>
</dbReference>
<evidence type="ECO:0000256" key="5">
    <source>
        <dbReference type="ARBA" id="ARBA00022825"/>
    </source>
</evidence>
<dbReference type="GO" id="GO:0004176">
    <property type="term" value="F:ATP-dependent peptidase activity"/>
    <property type="evidence" value="ECO:0007669"/>
    <property type="project" value="InterPro"/>
</dbReference>
<dbReference type="Pfam" id="PF06708">
    <property type="entry name" value="DUF1195"/>
    <property type="match status" value="1"/>
</dbReference>
<dbReference type="GO" id="GO:0009536">
    <property type="term" value="C:plastid"/>
    <property type="evidence" value="ECO:0007669"/>
    <property type="project" value="UniProtKB-ARBA"/>
</dbReference>
<comment type="similarity">
    <text evidence="1">Belongs to the peptidase S14 family.</text>
</comment>
<dbReference type="PANTHER" id="PTHR34358:SF2">
    <property type="entry name" value="OS03G0411600 PROTEIN"/>
    <property type="match status" value="1"/>
</dbReference>
<evidence type="ECO:0000256" key="1">
    <source>
        <dbReference type="ARBA" id="ARBA00007039"/>
    </source>
</evidence>
<reference evidence="9" key="1">
    <citation type="submission" date="2015-04" db="UniProtKB">
        <authorList>
            <consortium name="EnsemblPlants"/>
        </authorList>
    </citation>
    <scope>IDENTIFICATION</scope>
</reference>
<dbReference type="Gene3D" id="3.90.226.10">
    <property type="entry name" value="2-enoyl-CoA Hydratase, Chain A, domain 1"/>
    <property type="match status" value="1"/>
</dbReference>
<dbReference type="PANTHER" id="PTHR34358">
    <property type="entry name" value="OS03G0411600 PROTEIN"/>
    <property type="match status" value="1"/>
</dbReference>
<feature type="active site" evidence="7">
    <location>
        <position position="319"/>
    </location>
</feature>